<sequence length="38" mass="4101">MTSWGITLPSDKVLGHKEKEESEALNEAGECGDLATPR</sequence>
<evidence type="ECO:0000256" key="1">
    <source>
        <dbReference type="SAM" id="MobiDB-lite"/>
    </source>
</evidence>
<comment type="caution">
    <text evidence="2">The sequence shown here is derived from an EMBL/GenBank/DDBJ whole genome shotgun (WGS) entry which is preliminary data.</text>
</comment>
<name>S7I4K6_VIBFL</name>
<evidence type="ECO:0000313" key="2">
    <source>
        <dbReference type="EMBL" id="EPP23033.1"/>
    </source>
</evidence>
<protein>
    <submittedName>
        <fullName evidence="2">Uncharacterized protein</fullName>
    </submittedName>
</protein>
<feature type="region of interest" description="Disordered" evidence="1">
    <location>
        <begin position="1"/>
        <end position="38"/>
    </location>
</feature>
<organism evidence="2 3">
    <name type="scientific">Vibrio fluvialis PG41</name>
    <dbReference type="NCBI Taxonomy" id="1336752"/>
    <lineage>
        <taxon>Bacteria</taxon>
        <taxon>Pseudomonadati</taxon>
        <taxon>Pseudomonadota</taxon>
        <taxon>Gammaproteobacteria</taxon>
        <taxon>Vibrionales</taxon>
        <taxon>Vibrionaceae</taxon>
        <taxon>Vibrio</taxon>
    </lineage>
</organism>
<dbReference type="AlphaFoldDB" id="S7I4K6"/>
<dbReference type="EMBL" id="ASXS01000007">
    <property type="protein sequence ID" value="EPP23033.1"/>
    <property type="molecule type" value="Genomic_DNA"/>
</dbReference>
<accession>S7I4K6</accession>
<dbReference type="PATRIC" id="fig|1336752.4.peg.1801"/>
<feature type="compositionally biased region" description="Basic and acidic residues" evidence="1">
    <location>
        <begin position="13"/>
        <end position="22"/>
    </location>
</feature>
<evidence type="ECO:0000313" key="3">
    <source>
        <dbReference type="Proteomes" id="UP000014854"/>
    </source>
</evidence>
<gene>
    <name evidence="2" type="ORF">L910_4101</name>
</gene>
<reference evidence="2 3" key="1">
    <citation type="journal article" date="2013" name="Gut Pathog.">
        <title>Evidence of a new metabolic capacity in an emerging diarrheal pathogen: lessons from the draft genomes of Vibrio fluvialis strains PG41 and I21563.</title>
        <authorList>
            <person name="Khatri I."/>
            <person name="Mahajan S."/>
            <person name="Dureja C."/>
            <person name="Subramanian S."/>
            <person name="Raychaudhuri S."/>
        </authorList>
    </citation>
    <scope>NUCLEOTIDE SEQUENCE [LARGE SCALE GENOMIC DNA]</scope>
    <source>
        <strain evidence="2 3">PG41</strain>
    </source>
</reference>
<dbReference type="Proteomes" id="UP000014854">
    <property type="component" value="Unassembled WGS sequence"/>
</dbReference>
<proteinExistence type="predicted"/>